<name>A0A6P1DPJ8_9GAMM</name>
<dbReference type="InterPro" id="IPR019494">
    <property type="entry name" value="FIST_C"/>
</dbReference>
<dbReference type="Pfam" id="PF10442">
    <property type="entry name" value="FIST_C"/>
    <property type="match status" value="1"/>
</dbReference>
<dbReference type="SMART" id="SM01204">
    <property type="entry name" value="FIST_C"/>
    <property type="match status" value="1"/>
</dbReference>
<dbReference type="Proteomes" id="UP000471640">
    <property type="component" value="Unassembled WGS sequence"/>
</dbReference>
<keyword evidence="4" id="KW-1185">Reference proteome</keyword>
<evidence type="ECO:0000313" key="3">
    <source>
        <dbReference type="EMBL" id="NEX19490.1"/>
    </source>
</evidence>
<feature type="domain" description="FIST" evidence="1">
    <location>
        <begin position="43"/>
        <end position="247"/>
    </location>
</feature>
<dbReference type="InterPro" id="IPR013702">
    <property type="entry name" value="FIST_domain_N"/>
</dbReference>
<protein>
    <recommendedName>
        <fullName evidence="5">Histidine kinase</fullName>
    </recommendedName>
</protein>
<sequence>MHATLASALASSPVAVSQVRQADAFTAAREAARQARDQLPADAELGWLLTFAGGQHDPAALLAGFRAELGDLPVVGGCGTGVITAAAASGTGYECGVLLFPASLTPTAILSATGLDQDEVAVGRRLGAELCALDLPAASTVLLFYDSVKSAPPPVLHLGSRLLDGLYEGLADAHPQVIGAGMLTDFDLSSGYVFDGREVRRHAAVAVVLPPGLVGRVAIMHGCLPASPFLEITRIEGARVLELDGRPALSVVEERLGVSREDLLARHPLPALTLGEKHGDPFAPFNDGQYVNRLVIAVDPADDALVLFEADFQVGSKIQLMAYEPWRMIDSAREQTLSLLASLEQRPPLFGLYIDCAGRSMAFSGMDEDETAPVRQEVGALCPLLGFYSGVEIAPFMGRARPLDWTGVLALFTLTT</sequence>
<feature type="domain" description="FIST C-domain" evidence="2">
    <location>
        <begin position="248"/>
        <end position="396"/>
    </location>
</feature>
<dbReference type="PANTHER" id="PTHR40252:SF2">
    <property type="entry name" value="BLR0328 PROTEIN"/>
    <property type="match status" value="1"/>
</dbReference>
<dbReference type="Pfam" id="PF08495">
    <property type="entry name" value="FIST"/>
    <property type="match status" value="1"/>
</dbReference>
<dbReference type="RefSeq" id="WP_164652391.1">
    <property type="nucleotide sequence ID" value="NZ_JAAIJR010000010.1"/>
</dbReference>
<evidence type="ECO:0000313" key="4">
    <source>
        <dbReference type="Proteomes" id="UP000471640"/>
    </source>
</evidence>
<organism evidence="3 4">
    <name type="scientific">Thiorhodococcus mannitoliphagus</name>
    <dbReference type="NCBI Taxonomy" id="329406"/>
    <lineage>
        <taxon>Bacteria</taxon>
        <taxon>Pseudomonadati</taxon>
        <taxon>Pseudomonadota</taxon>
        <taxon>Gammaproteobacteria</taxon>
        <taxon>Chromatiales</taxon>
        <taxon>Chromatiaceae</taxon>
        <taxon>Thiorhodococcus</taxon>
    </lineage>
</organism>
<accession>A0A6P1DPJ8</accession>
<gene>
    <name evidence="3" type="ORF">G3480_04030</name>
</gene>
<comment type="caution">
    <text evidence="3">The sequence shown here is derived from an EMBL/GenBank/DDBJ whole genome shotgun (WGS) entry which is preliminary data.</text>
</comment>
<proteinExistence type="predicted"/>
<dbReference type="SMART" id="SM00897">
    <property type="entry name" value="FIST"/>
    <property type="match status" value="1"/>
</dbReference>
<reference evidence="3 4" key="2">
    <citation type="submission" date="2020-02" db="EMBL/GenBank/DDBJ databases">
        <title>Genome sequences of Thiorhodococcus mannitoliphagus and Thiorhodococcus minor, purple sulfur photosynthetic bacteria in the gammaproteobacterial family, Chromatiaceae.</title>
        <authorList>
            <person name="Aviles F.A."/>
            <person name="Meyer T.E."/>
            <person name="Kyndt J.A."/>
        </authorList>
    </citation>
    <scope>NUCLEOTIDE SEQUENCE [LARGE SCALE GENOMIC DNA]</scope>
    <source>
        <strain evidence="3 4">DSM 18266</strain>
    </source>
</reference>
<reference evidence="4" key="1">
    <citation type="journal article" date="2020" name="Microbiol. Resour. Announc.">
        <title>Draft Genome Sequences of Thiorhodococcus mannitoliphagus and Thiorhodococcus minor, Purple Sulfur Photosynthetic Bacteria in the Gammaproteobacterial Family Chromatiaceae.</title>
        <authorList>
            <person name="Aviles F.A."/>
            <person name="Meyer T.E."/>
            <person name="Kyndt J.A."/>
        </authorList>
    </citation>
    <scope>NUCLEOTIDE SEQUENCE [LARGE SCALE GENOMIC DNA]</scope>
    <source>
        <strain evidence="4">DSM 18266</strain>
    </source>
</reference>
<dbReference type="PANTHER" id="PTHR40252">
    <property type="entry name" value="BLR0328 PROTEIN"/>
    <property type="match status" value="1"/>
</dbReference>
<evidence type="ECO:0000259" key="1">
    <source>
        <dbReference type="SMART" id="SM00897"/>
    </source>
</evidence>
<evidence type="ECO:0000259" key="2">
    <source>
        <dbReference type="SMART" id="SM01204"/>
    </source>
</evidence>
<dbReference type="AlphaFoldDB" id="A0A6P1DPJ8"/>
<evidence type="ECO:0008006" key="5">
    <source>
        <dbReference type="Google" id="ProtNLM"/>
    </source>
</evidence>
<dbReference type="EMBL" id="JAAIJR010000010">
    <property type="protein sequence ID" value="NEX19490.1"/>
    <property type="molecule type" value="Genomic_DNA"/>
</dbReference>